<proteinExistence type="predicted"/>
<evidence type="ECO:0000313" key="1">
    <source>
        <dbReference type="EMBL" id="KAJ5073908.1"/>
    </source>
</evidence>
<gene>
    <name evidence="1" type="ORF">M0811_08181</name>
</gene>
<evidence type="ECO:0000313" key="2">
    <source>
        <dbReference type="Proteomes" id="UP001149090"/>
    </source>
</evidence>
<protein>
    <submittedName>
        <fullName evidence="1">Uncharacterized protein</fullName>
    </submittedName>
</protein>
<dbReference type="EMBL" id="JAPDFW010000071">
    <property type="protein sequence ID" value="KAJ5073908.1"/>
    <property type="molecule type" value="Genomic_DNA"/>
</dbReference>
<dbReference type="AlphaFoldDB" id="A0A9Q0LJF8"/>
<sequence>MKDITQTFGDQKFIVYFNSKPMSQPLEDKNTYFVKFELFLNQRENRKIRISNKTIQSVTKPTIPKNYNNKR</sequence>
<keyword evidence="2" id="KW-1185">Reference proteome</keyword>
<organism evidence="1 2">
    <name type="scientific">Anaeramoeba ignava</name>
    <name type="common">Anaerobic marine amoeba</name>
    <dbReference type="NCBI Taxonomy" id="1746090"/>
    <lineage>
        <taxon>Eukaryota</taxon>
        <taxon>Metamonada</taxon>
        <taxon>Anaeramoebidae</taxon>
        <taxon>Anaeramoeba</taxon>
    </lineage>
</organism>
<name>A0A9Q0LJF8_ANAIG</name>
<dbReference type="Proteomes" id="UP001149090">
    <property type="component" value="Unassembled WGS sequence"/>
</dbReference>
<reference evidence="1" key="1">
    <citation type="submission" date="2022-10" db="EMBL/GenBank/DDBJ databases">
        <title>Novel sulphate-reducing endosymbionts in the free-living metamonad Anaeramoeba.</title>
        <authorList>
            <person name="Jerlstrom-Hultqvist J."/>
            <person name="Cepicka I."/>
            <person name="Gallot-Lavallee L."/>
            <person name="Salas-Leiva D."/>
            <person name="Curtis B.A."/>
            <person name="Zahonova K."/>
            <person name="Pipaliya S."/>
            <person name="Dacks J."/>
            <person name="Roger A.J."/>
        </authorList>
    </citation>
    <scope>NUCLEOTIDE SEQUENCE</scope>
    <source>
        <strain evidence="1">BMAN</strain>
    </source>
</reference>
<comment type="caution">
    <text evidence="1">The sequence shown here is derived from an EMBL/GenBank/DDBJ whole genome shotgun (WGS) entry which is preliminary data.</text>
</comment>
<accession>A0A9Q0LJF8</accession>